<evidence type="ECO:0000259" key="4">
    <source>
        <dbReference type="PROSITE" id="PS50042"/>
    </source>
</evidence>
<feature type="domain" description="CBS" evidence="5">
    <location>
        <begin position="241"/>
        <end position="297"/>
    </location>
</feature>
<organism evidence="6 7">
    <name type="scientific">Rossellomorea aquimaris</name>
    <dbReference type="NCBI Taxonomy" id="189382"/>
    <lineage>
        <taxon>Bacteria</taxon>
        <taxon>Bacillati</taxon>
        <taxon>Bacillota</taxon>
        <taxon>Bacilli</taxon>
        <taxon>Bacillales</taxon>
        <taxon>Bacillaceae</taxon>
        <taxon>Rossellomorea</taxon>
    </lineage>
</organism>
<name>A0A1J6VR35_9BACI</name>
<keyword evidence="1 3" id="KW-0129">CBS domain</keyword>
<dbReference type="AlphaFoldDB" id="A0A1J6VR35"/>
<keyword evidence="2" id="KW-0010">Activator</keyword>
<dbReference type="PANTHER" id="PTHR43080:SF2">
    <property type="entry name" value="CBS DOMAIN-CONTAINING PROTEIN"/>
    <property type="match status" value="1"/>
</dbReference>
<dbReference type="InterPro" id="IPR018821">
    <property type="entry name" value="DUF294_put_nucleoTrafse_sb-bd"/>
</dbReference>
<dbReference type="InterPro" id="IPR000595">
    <property type="entry name" value="cNMP-bd_dom"/>
</dbReference>
<protein>
    <recommendedName>
        <fullName evidence="8">CBS domain-containing protein</fullName>
    </recommendedName>
</protein>
<evidence type="ECO:0000313" key="7">
    <source>
        <dbReference type="Proteomes" id="UP000182062"/>
    </source>
</evidence>
<keyword evidence="7" id="KW-1185">Reference proteome</keyword>
<dbReference type="InterPro" id="IPR018490">
    <property type="entry name" value="cNMP-bd_dom_sf"/>
</dbReference>
<dbReference type="Pfam" id="PF00571">
    <property type="entry name" value="CBS"/>
    <property type="match status" value="2"/>
</dbReference>
<comment type="caution">
    <text evidence="6">The sequence shown here is derived from an EMBL/GenBank/DDBJ whole genome shotgun (WGS) entry which is preliminary data.</text>
</comment>
<dbReference type="SUPFAM" id="SSF54631">
    <property type="entry name" value="CBS-domain pair"/>
    <property type="match status" value="1"/>
</dbReference>
<dbReference type="SUPFAM" id="SSF51206">
    <property type="entry name" value="cAMP-binding domain-like"/>
    <property type="match status" value="1"/>
</dbReference>
<dbReference type="InterPro" id="IPR046342">
    <property type="entry name" value="CBS_dom_sf"/>
</dbReference>
<evidence type="ECO:0000256" key="3">
    <source>
        <dbReference type="PROSITE-ProRule" id="PRU00703"/>
    </source>
</evidence>
<dbReference type="Pfam" id="PF03445">
    <property type="entry name" value="DUF294"/>
    <property type="match status" value="1"/>
</dbReference>
<evidence type="ECO:0000256" key="2">
    <source>
        <dbReference type="ARBA" id="ARBA00023159"/>
    </source>
</evidence>
<proteinExistence type="predicted"/>
<feature type="domain" description="CBS" evidence="5">
    <location>
        <begin position="177"/>
        <end position="233"/>
    </location>
</feature>
<dbReference type="InterPro" id="IPR000644">
    <property type="entry name" value="CBS_dom"/>
</dbReference>
<dbReference type="Gene3D" id="2.60.120.10">
    <property type="entry name" value="Jelly Rolls"/>
    <property type="match status" value="1"/>
</dbReference>
<accession>A0A1J6VR35</accession>
<dbReference type="GO" id="GO:0008773">
    <property type="term" value="F:[protein-PII] uridylyltransferase activity"/>
    <property type="evidence" value="ECO:0007669"/>
    <property type="project" value="InterPro"/>
</dbReference>
<dbReference type="InterPro" id="IPR051257">
    <property type="entry name" value="Diverse_CBS-Domain"/>
</dbReference>
<dbReference type="Proteomes" id="UP000182062">
    <property type="component" value="Unassembled WGS sequence"/>
</dbReference>
<dbReference type="InterPro" id="IPR005105">
    <property type="entry name" value="GlnD_Uridyltrans_N"/>
</dbReference>
<dbReference type="Gene3D" id="3.10.580.10">
    <property type="entry name" value="CBS-domain"/>
    <property type="match status" value="1"/>
</dbReference>
<evidence type="ECO:0000313" key="6">
    <source>
        <dbReference type="EMBL" id="OIU67722.1"/>
    </source>
</evidence>
<dbReference type="EMBL" id="MINN01000139">
    <property type="protein sequence ID" value="OIU67722.1"/>
    <property type="molecule type" value="Genomic_DNA"/>
</dbReference>
<dbReference type="PROSITE" id="PS51371">
    <property type="entry name" value="CBS"/>
    <property type="match status" value="2"/>
</dbReference>
<dbReference type="CDD" id="cd04587">
    <property type="entry name" value="CBS_pair_CAP-ED_NT_Pol-beta-like_DUF294_assoc"/>
    <property type="match status" value="1"/>
</dbReference>
<dbReference type="Pfam" id="PF00027">
    <property type="entry name" value="cNMP_binding"/>
    <property type="match status" value="1"/>
</dbReference>
<dbReference type="InterPro" id="IPR014710">
    <property type="entry name" value="RmlC-like_jellyroll"/>
</dbReference>
<evidence type="ECO:0008006" key="8">
    <source>
        <dbReference type="Google" id="ProtNLM"/>
    </source>
</evidence>
<dbReference type="RefSeq" id="WP_071620371.1">
    <property type="nucleotide sequence ID" value="NZ_MINN01000139.1"/>
</dbReference>
<evidence type="ECO:0000256" key="1">
    <source>
        <dbReference type="ARBA" id="ARBA00023122"/>
    </source>
</evidence>
<dbReference type="SMART" id="SM00116">
    <property type="entry name" value="CBS"/>
    <property type="match status" value="2"/>
</dbReference>
<dbReference type="CDD" id="cd05401">
    <property type="entry name" value="NT_GlnE_GlnD_like"/>
    <property type="match status" value="1"/>
</dbReference>
<gene>
    <name evidence="6" type="ORF">BHE18_12920</name>
</gene>
<dbReference type="Pfam" id="PF10335">
    <property type="entry name" value="DUF294_C"/>
    <property type="match status" value="1"/>
</dbReference>
<dbReference type="PROSITE" id="PS50042">
    <property type="entry name" value="CNMP_BINDING_3"/>
    <property type="match status" value="1"/>
</dbReference>
<sequence length="628" mass="71324">MSTSSPDHNFKEAVLLHPFFNGMEHGTALSLFSRCKKVKTGRDQTLLKSNENRTGLYLVIEGEVEVVVKKDNDEVLEVISGGGIVGLSSLYSFMEKEEVDEGVYASVEVRAKEDSMLCLVPYSGLKEYWKEPHLQGFLLTETSRRLQDIYYSLSERVGVSYGLQERSTILKRVKEIMIDNVRTVDSNATVQEAAHIMGAYRVSSVVVLDHSGVAGILTERDIVTRYIAGNIPLTGQVKEGMTERPVVIDQDEYLYEALGLMLDHSIKHLPVTENGRLAGIVTLYDVMKANHIGALTSAHKLEDRTFPLVKINAAIESIFHQLWKAHAPVFHILDVMSGLLDRLYRRVLKETEEELLEKGYSNPCSYAFYVMGSAGRREQFMMTDQDHFLVYEKEDPESQSYFTRFSKRVAAKLEKAGLRRCDGGMMCSESAWRGSLGQWEERVRRWSVRSSEETLLKAQNFFSFRVIDGDGEVQKAFEESLERQLMNSKILLARMAQVEKTKPVPVLHSSIRSLLGLQRKEFSLKKEILFPFHHALQILNLSHGNLNGSTLEKIAFLVKKGSITPGFGEELKDAFEEVMKIYMELKRNKEGDTVQLSTLSTREKESLYHSVKTIREFQNMMLGHYSLA</sequence>
<dbReference type="PANTHER" id="PTHR43080">
    <property type="entry name" value="CBS DOMAIN-CONTAINING PROTEIN CBSX3, MITOCHONDRIAL"/>
    <property type="match status" value="1"/>
</dbReference>
<feature type="domain" description="Cyclic nucleotide-binding" evidence="4">
    <location>
        <begin position="19"/>
        <end position="91"/>
    </location>
</feature>
<evidence type="ECO:0000259" key="5">
    <source>
        <dbReference type="PROSITE" id="PS51371"/>
    </source>
</evidence>
<reference evidence="6 7" key="1">
    <citation type="submission" date="2016-09" db="EMBL/GenBank/DDBJ databases">
        <title>Bacillus aquimaris SAMM genome sequence reveals colonization and biosurfactant production capacities.</title>
        <authorList>
            <person name="Waghmode S.R."/>
            <person name="Suryavanshi M.V."/>
        </authorList>
    </citation>
    <scope>NUCLEOTIDE SEQUENCE [LARGE SCALE GENOMIC DNA]</scope>
    <source>
        <strain evidence="6 7">SAMM</strain>
    </source>
</reference>